<feature type="signal peptide" evidence="1">
    <location>
        <begin position="1"/>
        <end position="23"/>
    </location>
</feature>
<feature type="chain" id="PRO_5012432232" evidence="1">
    <location>
        <begin position="24"/>
        <end position="191"/>
    </location>
</feature>
<protein>
    <submittedName>
        <fullName evidence="2">Uncharacterized protein</fullName>
    </submittedName>
</protein>
<dbReference type="OrthoDB" id="1448832at2"/>
<dbReference type="EMBL" id="FQYP01000006">
    <property type="protein sequence ID" value="SHJ17575.1"/>
    <property type="molecule type" value="Genomic_DNA"/>
</dbReference>
<dbReference type="RefSeq" id="WP_073316815.1">
    <property type="nucleotide sequence ID" value="NZ_FQYP01000006.1"/>
</dbReference>
<accession>A0A1M6H5U7</accession>
<dbReference type="STRING" id="570521.SAMN04488508_10686"/>
<gene>
    <name evidence="2" type="ORF">SAMN04488508_10686</name>
</gene>
<dbReference type="PROSITE" id="PS51257">
    <property type="entry name" value="PROKAR_LIPOPROTEIN"/>
    <property type="match status" value="1"/>
</dbReference>
<evidence type="ECO:0000256" key="1">
    <source>
        <dbReference type="SAM" id="SignalP"/>
    </source>
</evidence>
<keyword evidence="3" id="KW-1185">Reference proteome</keyword>
<dbReference type="AlphaFoldDB" id="A0A1M6H5U7"/>
<name>A0A1M6H5U7_9FLAO</name>
<keyword evidence="1" id="KW-0732">Signal</keyword>
<reference evidence="3" key="1">
    <citation type="submission" date="2016-11" db="EMBL/GenBank/DDBJ databases">
        <authorList>
            <person name="Varghese N."/>
            <person name="Submissions S."/>
        </authorList>
    </citation>
    <scope>NUCLEOTIDE SEQUENCE [LARGE SCALE GENOMIC DNA]</scope>
    <source>
        <strain evidence="3">DSM 22623</strain>
    </source>
</reference>
<proteinExistence type="predicted"/>
<dbReference type="Proteomes" id="UP000184432">
    <property type="component" value="Unassembled WGS sequence"/>
</dbReference>
<organism evidence="2 3">
    <name type="scientific">Aquimarina spongiae</name>
    <dbReference type="NCBI Taxonomy" id="570521"/>
    <lineage>
        <taxon>Bacteria</taxon>
        <taxon>Pseudomonadati</taxon>
        <taxon>Bacteroidota</taxon>
        <taxon>Flavobacteriia</taxon>
        <taxon>Flavobacteriales</taxon>
        <taxon>Flavobacteriaceae</taxon>
        <taxon>Aquimarina</taxon>
    </lineage>
</organism>
<evidence type="ECO:0000313" key="3">
    <source>
        <dbReference type="Proteomes" id="UP000184432"/>
    </source>
</evidence>
<sequence length="191" mass="21319">MKTKKIVRLLCLFCIALMSISCVKDLDFDQVEDVVLTPIFEVDFIFSRFETDEFVDPGIDPSIVIPEVVVRDTLDYDLLATDFIVDNLEQIELTFEFRNTIQRAFEFDFGFLNDADQIVGPAFSFTAAAGNGPGTEPVITTEVIVLDSATIDVLGGARRLISSIRVQNVNSGLEGVLELRSKGTYFINYEL</sequence>
<evidence type="ECO:0000313" key="2">
    <source>
        <dbReference type="EMBL" id="SHJ17575.1"/>
    </source>
</evidence>